<gene>
    <name evidence="2" type="ORF">BMF94_3452</name>
</gene>
<keyword evidence="3" id="KW-1185">Reference proteome</keyword>
<feature type="region of interest" description="Disordered" evidence="1">
    <location>
        <begin position="1"/>
        <end position="80"/>
    </location>
</feature>
<organism evidence="2 3">
    <name type="scientific">Rhodotorula taiwanensis</name>
    <dbReference type="NCBI Taxonomy" id="741276"/>
    <lineage>
        <taxon>Eukaryota</taxon>
        <taxon>Fungi</taxon>
        <taxon>Dikarya</taxon>
        <taxon>Basidiomycota</taxon>
        <taxon>Pucciniomycotina</taxon>
        <taxon>Microbotryomycetes</taxon>
        <taxon>Sporidiobolales</taxon>
        <taxon>Sporidiobolaceae</taxon>
        <taxon>Rhodotorula</taxon>
    </lineage>
</organism>
<dbReference type="AlphaFoldDB" id="A0A2S5B9R4"/>
<dbReference type="OrthoDB" id="5555533at2759"/>
<dbReference type="GO" id="GO:0005741">
    <property type="term" value="C:mitochondrial outer membrane"/>
    <property type="evidence" value="ECO:0007669"/>
    <property type="project" value="TreeGrafter"/>
</dbReference>
<dbReference type="Pfam" id="PF19117">
    <property type="entry name" value="Mim2"/>
    <property type="match status" value="1"/>
</dbReference>
<dbReference type="STRING" id="741276.A0A2S5B9R4"/>
<dbReference type="PANTHER" id="PTHR28230">
    <property type="entry name" value="CHROMOSOME 1, WHOLE GENOME SHOTGUN SEQUENCE"/>
    <property type="match status" value="1"/>
</dbReference>
<accession>A0A2S5B9R4</accession>
<evidence type="ECO:0000313" key="3">
    <source>
        <dbReference type="Proteomes" id="UP000237144"/>
    </source>
</evidence>
<protein>
    <submittedName>
        <fullName evidence="2">Uncharacterized protein</fullName>
    </submittedName>
</protein>
<feature type="compositionally biased region" description="Low complexity" evidence="1">
    <location>
        <begin position="67"/>
        <end position="80"/>
    </location>
</feature>
<comment type="caution">
    <text evidence="2">The sequence shown here is derived from an EMBL/GenBank/DDBJ whole genome shotgun (WGS) entry which is preliminary data.</text>
</comment>
<dbReference type="GO" id="GO:0070096">
    <property type="term" value="P:mitochondrial outer membrane translocase complex assembly"/>
    <property type="evidence" value="ECO:0007669"/>
    <property type="project" value="InterPro"/>
</dbReference>
<evidence type="ECO:0000313" key="2">
    <source>
        <dbReference type="EMBL" id="POY73515.1"/>
    </source>
</evidence>
<feature type="compositionally biased region" description="Polar residues" evidence="1">
    <location>
        <begin position="1"/>
        <end position="10"/>
    </location>
</feature>
<reference evidence="2 3" key="1">
    <citation type="journal article" date="2018" name="Front. Microbiol.">
        <title>Prospects for Fungal Bioremediation of Acidic Radioactive Waste Sites: Characterization and Genome Sequence of Rhodotorula taiwanensis MD1149.</title>
        <authorList>
            <person name="Tkavc R."/>
            <person name="Matrosova V.Y."/>
            <person name="Grichenko O.E."/>
            <person name="Gostincar C."/>
            <person name="Volpe R.P."/>
            <person name="Klimenkova P."/>
            <person name="Gaidamakova E.K."/>
            <person name="Zhou C.E."/>
            <person name="Stewart B.J."/>
            <person name="Lyman M.G."/>
            <person name="Malfatti S.A."/>
            <person name="Rubinfeld B."/>
            <person name="Courtot M."/>
            <person name="Singh J."/>
            <person name="Dalgard C.L."/>
            <person name="Hamilton T."/>
            <person name="Frey K.G."/>
            <person name="Gunde-Cimerman N."/>
            <person name="Dugan L."/>
            <person name="Daly M.J."/>
        </authorList>
    </citation>
    <scope>NUCLEOTIDE SEQUENCE [LARGE SCALE GENOMIC DNA]</scope>
    <source>
        <strain evidence="2 3">MD1149</strain>
    </source>
</reference>
<dbReference type="GO" id="GO:0045040">
    <property type="term" value="P:protein insertion into mitochondrial outer membrane"/>
    <property type="evidence" value="ECO:0007669"/>
    <property type="project" value="InterPro"/>
</dbReference>
<dbReference type="PANTHER" id="PTHR28230:SF1">
    <property type="entry name" value="MITOCHONDRIAL IMPORT PROTEIN 2"/>
    <property type="match status" value="1"/>
</dbReference>
<evidence type="ECO:0000256" key="1">
    <source>
        <dbReference type="SAM" id="MobiDB-lite"/>
    </source>
</evidence>
<dbReference type="InterPro" id="IPR037652">
    <property type="entry name" value="Mim2"/>
</dbReference>
<sequence>MDTPSASSSRPAHVADDGYLSPTWVEPPSGWPPHQANGTSLFQKPPRSRRRQRSSSVSGSDTESAASDLETSSTWSSSSWDSELAAREAQLQWDESMRQLQALLNLVAVPWIARYFGRKWAYSLFERYLQTGLGKRFFLGPLAAYAPRAWR</sequence>
<name>A0A2S5B9R4_9BASI</name>
<dbReference type="Proteomes" id="UP000237144">
    <property type="component" value="Unassembled WGS sequence"/>
</dbReference>
<dbReference type="EMBL" id="PJQD01000036">
    <property type="protein sequence ID" value="POY73515.1"/>
    <property type="molecule type" value="Genomic_DNA"/>
</dbReference>
<proteinExistence type="predicted"/>